<dbReference type="GO" id="GO:0009245">
    <property type="term" value="P:lipid A biosynthetic process"/>
    <property type="evidence" value="ECO:0007669"/>
    <property type="project" value="UniProtKB-UniRule"/>
</dbReference>
<dbReference type="NCBIfam" id="TIGR01854">
    <property type="entry name" value="lipid_A_lpxH"/>
    <property type="match status" value="1"/>
</dbReference>
<feature type="binding site" evidence="10">
    <location>
        <position position="9"/>
    </location>
    <ligand>
        <name>Mn(2+)</name>
        <dbReference type="ChEBI" id="CHEBI:29035"/>
        <label>1</label>
    </ligand>
</feature>
<keyword evidence="8 10" id="KW-0472">Membrane</keyword>
<sequence>MSQTLIVADLHLTTDETNKTHLFIKFCQEQAVMADQLFILGDLFNIWLGDDLSIDHYQKVVLALKTLSLKTKIFIIAGNRDFLLGDDFAKQTNCILIDAPYLLEVNNQQYVLTHGDELCTKDKGYQRLKDILQYPITKFIFLHLGVELRLRISAQLRQKSIKAQQHKSYEIMDVDITTVNQLMKKYPGANLIHGHTHRLNTHVNNDFTRYVLGDWSNNQGNAIEISRQLNRLEISTAVN</sequence>
<feature type="binding site" evidence="10">
    <location>
        <position position="195"/>
    </location>
    <ligand>
        <name>substrate</name>
    </ligand>
</feature>
<keyword evidence="7 10" id="KW-0443">Lipid metabolism</keyword>
<keyword evidence="4 10" id="KW-0441">Lipid A biosynthesis</keyword>
<dbReference type="PANTHER" id="PTHR34990">
    <property type="entry name" value="UDP-2,3-DIACYLGLUCOSAMINE HYDROLASE-RELATED"/>
    <property type="match status" value="1"/>
</dbReference>
<feature type="binding site" evidence="10">
    <location>
        <position position="195"/>
    </location>
    <ligand>
        <name>Mn(2+)</name>
        <dbReference type="ChEBI" id="CHEBI:29035"/>
        <label>2</label>
    </ligand>
</feature>
<dbReference type="Proteomes" id="UP000509429">
    <property type="component" value="Chromosome"/>
</dbReference>
<gene>
    <name evidence="10" type="primary">lpxH</name>
    <name evidence="12" type="ORF">HUE58_04605</name>
</gene>
<dbReference type="GO" id="GO:0030145">
    <property type="term" value="F:manganese ion binding"/>
    <property type="evidence" value="ECO:0007669"/>
    <property type="project" value="UniProtKB-UniRule"/>
</dbReference>
<dbReference type="PANTHER" id="PTHR34990:SF1">
    <property type="entry name" value="UDP-2,3-DIACYLGLUCOSAMINE HYDROLASE"/>
    <property type="match status" value="1"/>
</dbReference>
<dbReference type="InterPro" id="IPR043461">
    <property type="entry name" value="LpxH-like"/>
</dbReference>
<evidence type="ECO:0000256" key="1">
    <source>
        <dbReference type="ARBA" id="ARBA00022475"/>
    </source>
</evidence>
<evidence type="ECO:0000256" key="3">
    <source>
        <dbReference type="ARBA" id="ARBA00022519"/>
    </source>
</evidence>
<comment type="similarity">
    <text evidence="10">Belongs to the LpxH family.</text>
</comment>
<feature type="binding site" evidence="10">
    <location>
        <position position="164"/>
    </location>
    <ligand>
        <name>substrate</name>
    </ligand>
</feature>
<organism evidence="12 13">
    <name type="scientific">Candidatus Ruthia endofausta</name>
    <dbReference type="NCBI Taxonomy" id="2738852"/>
    <lineage>
        <taxon>Bacteria</taxon>
        <taxon>Pseudomonadati</taxon>
        <taxon>Pseudomonadota</taxon>
        <taxon>Gammaproteobacteria</taxon>
        <taxon>Candidatus Pseudothioglobaceae</taxon>
        <taxon>Candidatus Ruthturnera</taxon>
    </lineage>
</organism>
<comment type="catalytic activity">
    <reaction evidence="10">
        <text>UDP-2-N,3-O-bis[(3R)-3-hydroxytetradecanoyl]-alpha-D-glucosamine + H2O = 2-N,3-O-bis[(3R)-3-hydroxytetradecanoyl]-alpha-D-glucosaminyl 1-phosphate + UMP + 2 H(+)</text>
        <dbReference type="Rhea" id="RHEA:25213"/>
        <dbReference type="ChEBI" id="CHEBI:15377"/>
        <dbReference type="ChEBI" id="CHEBI:15378"/>
        <dbReference type="ChEBI" id="CHEBI:57865"/>
        <dbReference type="ChEBI" id="CHEBI:57957"/>
        <dbReference type="ChEBI" id="CHEBI:78847"/>
        <dbReference type="EC" id="3.6.1.54"/>
    </reaction>
</comment>
<evidence type="ECO:0000259" key="11">
    <source>
        <dbReference type="Pfam" id="PF00149"/>
    </source>
</evidence>
<feature type="binding site" evidence="10">
    <location>
        <position position="42"/>
    </location>
    <ligand>
        <name>Mn(2+)</name>
        <dbReference type="ChEBI" id="CHEBI:29035"/>
        <label>2</label>
    </ligand>
</feature>
<dbReference type="AlphaFoldDB" id="A0A6N0HQW5"/>
<dbReference type="GO" id="GO:0005737">
    <property type="term" value="C:cytoplasm"/>
    <property type="evidence" value="ECO:0007669"/>
    <property type="project" value="InterPro"/>
</dbReference>
<dbReference type="GO" id="GO:0008758">
    <property type="term" value="F:UDP-2,3-diacylglucosamine hydrolase activity"/>
    <property type="evidence" value="ECO:0007669"/>
    <property type="project" value="UniProtKB-UniRule"/>
</dbReference>
<keyword evidence="1 10" id="KW-1003">Cell membrane</keyword>
<comment type="subcellular location">
    <subcellularLocation>
        <location evidence="10">Cell inner membrane</location>
        <topology evidence="10">Peripheral membrane protein</topology>
        <orientation evidence="10">Cytoplasmic side</orientation>
    </subcellularLocation>
</comment>
<evidence type="ECO:0000256" key="4">
    <source>
        <dbReference type="ARBA" id="ARBA00022556"/>
    </source>
</evidence>
<evidence type="ECO:0000313" key="12">
    <source>
        <dbReference type="EMBL" id="QKQ24802.1"/>
    </source>
</evidence>
<feature type="binding site" evidence="10">
    <location>
        <position position="122"/>
    </location>
    <ligand>
        <name>substrate</name>
    </ligand>
</feature>
<evidence type="ECO:0000256" key="6">
    <source>
        <dbReference type="ARBA" id="ARBA00022801"/>
    </source>
</evidence>
<feature type="binding site" evidence="10">
    <location>
        <position position="167"/>
    </location>
    <ligand>
        <name>substrate</name>
    </ligand>
</feature>
<dbReference type="EMBL" id="CP054490">
    <property type="protein sequence ID" value="QKQ24802.1"/>
    <property type="molecule type" value="Genomic_DNA"/>
</dbReference>
<accession>A0A6N0HQW5</accession>
<dbReference type="SUPFAM" id="SSF56300">
    <property type="entry name" value="Metallo-dependent phosphatases"/>
    <property type="match status" value="1"/>
</dbReference>
<feature type="binding site" evidence="10">
    <location>
        <position position="114"/>
    </location>
    <ligand>
        <name>Mn(2+)</name>
        <dbReference type="ChEBI" id="CHEBI:29035"/>
        <label>2</label>
    </ligand>
</feature>
<evidence type="ECO:0000256" key="9">
    <source>
        <dbReference type="ARBA" id="ARBA00023211"/>
    </source>
</evidence>
<feature type="binding site" evidence="10">
    <location>
        <position position="197"/>
    </location>
    <ligand>
        <name>Mn(2+)</name>
        <dbReference type="ChEBI" id="CHEBI:29035"/>
        <label>1</label>
    </ligand>
</feature>
<evidence type="ECO:0000256" key="10">
    <source>
        <dbReference type="HAMAP-Rule" id="MF_00575"/>
    </source>
</evidence>
<feature type="binding site" evidence="10">
    <location>
        <position position="79"/>
    </location>
    <ligand>
        <name>Mn(2+)</name>
        <dbReference type="ChEBI" id="CHEBI:29035"/>
        <label>2</label>
    </ligand>
</feature>
<evidence type="ECO:0000256" key="2">
    <source>
        <dbReference type="ARBA" id="ARBA00022516"/>
    </source>
</evidence>
<keyword evidence="13" id="KW-1185">Reference proteome</keyword>
<protein>
    <recommendedName>
        <fullName evidence="10">UDP-2,3-diacylglucosamine hydrolase</fullName>
        <ecNumber evidence="10">3.6.1.54</ecNumber>
    </recommendedName>
    <alternativeName>
        <fullName evidence="10">UDP-2,3-diacylglucosamine diphosphatase</fullName>
    </alternativeName>
</protein>
<comment type="pathway">
    <text evidence="10">Glycolipid biosynthesis; lipid IV(A) biosynthesis; lipid IV(A) from (3R)-3-hydroxytetradecanoyl-[acyl-carrier-protein] and UDP-N-acetyl-alpha-D-glucosamine: step 4/6.</text>
</comment>
<keyword evidence="3 10" id="KW-0997">Cell inner membrane</keyword>
<evidence type="ECO:0000256" key="8">
    <source>
        <dbReference type="ARBA" id="ARBA00023136"/>
    </source>
</evidence>
<name>A0A6N0HQW5_9GAMM</name>
<dbReference type="HAMAP" id="MF_00575">
    <property type="entry name" value="LpxH"/>
    <property type="match status" value="1"/>
</dbReference>
<dbReference type="NCBIfam" id="NF003743">
    <property type="entry name" value="PRK05340.1"/>
    <property type="match status" value="1"/>
</dbReference>
<feature type="binding site" evidence="10">
    <location>
        <position position="42"/>
    </location>
    <ligand>
        <name>Mn(2+)</name>
        <dbReference type="ChEBI" id="CHEBI:29035"/>
        <label>1</label>
    </ligand>
</feature>
<dbReference type="GO" id="GO:0019897">
    <property type="term" value="C:extrinsic component of plasma membrane"/>
    <property type="evidence" value="ECO:0007669"/>
    <property type="project" value="UniProtKB-UniRule"/>
</dbReference>
<keyword evidence="2 10" id="KW-0444">Lipid biosynthesis</keyword>
<comment type="function">
    <text evidence="10">Hydrolyzes the pyrophosphate bond of UDP-2,3-diacylglucosamine to yield 2,3-diacylglucosamine 1-phosphate (lipid X) and UMP by catalyzing the attack of water at the alpha-P atom. Involved in the biosynthesis of lipid A, a phosphorylated glycolipid that anchors the lipopolysaccharide to the outer membrane of the cell.</text>
</comment>
<evidence type="ECO:0000256" key="7">
    <source>
        <dbReference type="ARBA" id="ARBA00023098"/>
    </source>
</evidence>
<dbReference type="InterPro" id="IPR004843">
    <property type="entry name" value="Calcineurin-like_PHP"/>
</dbReference>
<evidence type="ECO:0000313" key="13">
    <source>
        <dbReference type="Proteomes" id="UP000509429"/>
    </source>
</evidence>
<feature type="binding site" evidence="10">
    <location>
        <begin position="79"/>
        <end position="80"/>
    </location>
    <ligand>
        <name>substrate</name>
    </ligand>
</feature>
<dbReference type="InterPro" id="IPR029052">
    <property type="entry name" value="Metallo-depent_PP-like"/>
</dbReference>
<keyword evidence="6 10" id="KW-0378">Hydrolase</keyword>
<dbReference type="CDD" id="cd07398">
    <property type="entry name" value="MPP_YbbF-LpxH"/>
    <property type="match status" value="1"/>
</dbReference>
<proteinExistence type="inferred from homology"/>
<feature type="binding site" evidence="10">
    <location>
        <position position="11"/>
    </location>
    <ligand>
        <name>Mn(2+)</name>
        <dbReference type="ChEBI" id="CHEBI:29035"/>
        <label>1</label>
    </ligand>
</feature>
<dbReference type="EC" id="3.6.1.54" evidence="10"/>
<dbReference type="UniPathway" id="UPA00359">
    <property type="reaction ID" value="UER00480"/>
</dbReference>
<evidence type="ECO:0000256" key="5">
    <source>
        <dbReference type="ARBA" id="ARBA00022723"/>
    </source>
</evidence>
<keyword evidence="5 10" id="KW-0479">Metal-binding</keyword>
<keyword evidence="9 10" id="KW-0464">Manganese</keyword>
<feature type="binding site" evidence="10">
    <location>
        <position position="160"/>
    </location>
    <ligand>
        <name>substrate</name>
    </ligand>
</feature>
<reference evidence="12 13" key="1">
    <citation type="submission" date="2020-05" db="EMBL/GenBank/DDBJ databases">
        <title>Horizontal transmission and recombination maintain forever young bacterial symbiont genomes.</title>
        <authorList>
            <person name="Russell S.L."/>
            <person name="Pepper-Tunick E."/>
            <person name="Svedberg J."/>
            <person name="Byrne A."/>
            <person name="Ruelas Castillo J."/>
            <person name="Vollmers C."/>
            <person name="Beinart R.A."/>
            <person name="Corbett-Detig R."/>
        </authorList>
    </citation>
    <scope>NUCLEOTIDE SEQUENCE [LARGE SCALE GENOMIC DNA]</scope>
    <source>
        <strain evidence="12">JDF_Ridge</strain>
    </source>
</reference>
<comment type="cofactor">
    <cofactor evidence="10">
        <name>Mn(2+)</name>
        <dbReference type="ChEBI" id="CHEBI:29035"/>
    </cofactor>
    <text evidence="10">Binds 2 Mn(2+) ions per subunit in a binuclear metal center.</text>
</comment>
<feature type="domain" description="Calcineurin-like phosphoesterase" evidence="11">
    <location>
        <begin position="5"/>
        <end position="198"/>
    </location>
</feature>
<dbReference type="InterPro" id="IPR010138">
    <property type="entry name" value="UDP-diacylglucosamine_Hdrlase"/>
</dbReference>
<dbReference type="KEGG" id="reo:HUE58_04605"/>
<dbReference type="Gene3D" id="3.60.21.10">
    <property type="match status" value="1"/>
</dbReference>
<dbReference type="Pfam" id="PF00149">
    <property type="entry name" value="Metallophos"/>
    <property type="match status" value="1"/>
</dbReference>